<organism evidence="2 3">
    <name type="scientific">Dactylosporangium aurantiacum</name>
    <dbReference type="NCBI Taxonomy" id="35754"/>
    <lineage>
        <taxon>Bacteria</taxon>
        <taxon>Bacillati</taxon>
        <taxon>Actinomycetota</taxon>
        <taxon>Actinomycetes</taxon>
        <taxon>Micromonosporales</taxon>
        <taxon>Micromonosporaceae</taxon>
        <taxon>Dactylosporangium</taxon>
    </lineage>
</organism>
<reference evidence="2" key="1">
    <citation type="submission" date="2021-04" db="EMBL/GenBank/DDBJ databases">
        <title>Dactylosporangium aurantiacum NRRL B-8018 full assembly.</title>
        <authorList>
            <person name="Hartkoorn R.C."/>
            <person name="Beaudoing E."/>
            <person name="Hot D."/>
        </authorList>
    </citation>
    <scope>NUCLEOTIDE SEQUENCE</scope>
    <source>
        <strain evidence="2">NRRL B-8018</strain>
    </source>
</reference>
<name>A0A9Q9IIJ3_9ACTN</name>
<evidence type="ECO:0000313" key="2">
    <source>
        <dbReference type="EMBL" id="UWZ54800.1"/>
    </source>
</evidence>
<evidence type="ECO:0000313" key="3">
    <source>
        <dbReference type="Proteomes" id="UP001058003"/>
    </source>
</evidence>
<dbReference type="RefSeq" id="WP_156089567.1">
    <property type="nucleotide sequence ID" value="NZ_CP073767.1"/>
</dbReference>
<gene>
    <name evidence="2" type="ORF">Daura_00420</name>
</gene>
<proteinExistence type="predicted"/>
<protein>
    <recommendedName>
        <fullName evidence="1">Novel STAND NTPase 5 domain-containing protein</fullName>
    </recommendedName>
</protein>
<accession>A0A9Q9IIJ3</accession>
<evidence type="ECO:0000259" key="1">
    <source>
        <dbReference type="Pfam" id="PF25199"/>
    </source>
</evidence>
<dbReference type="AlphaFoldDB" id="A0A9Q9IIJ3"/>
<sequence length="536" mass="59157">MQAAATLAREERFQAIYWRSGPNARLTSNELDSIRSSSRTILIASDDAEALLADIDKLAQSKLHEEDLFVHFLLASRDIDWNGERDRLGWKFSIAARWEPNFRVLPAVQVGGVEPADAKVVSQNWVDCSTSRPARLTSNNVDQIAKDMLSASRASEGRQAFMGGLLSMRFDSERLRSRLLSLLSRLSTVYPGLQLEVSLADFLVALAAIDIGELSGLPRDISAQFLGVSESDLRPKVEVPMKREFFLGASSRAFFARHPSISKAMLELALGDESNLQVESSLEKLIRDVRNVGYQAGFRPGFGQLTDLGRRLSKGSVARELINPLALHLCRTACTVAPRELSTFLALSQTLRESGQPLLAISEVWAIQAPRLDDPAAWGDYTDHVRGGWTEFASSLGTAEYEWSSFWAAQVSISDRISVPIAGPDVSIALNLLALNAKRACARFGDCKEVTDLLIETEALTCSPGSAFFHEKRYATRYLLELGITPRPFGGPTALVAAIHRARAMMRTSQPSISLHDQIADPRDHSFNMLLERLSR</sequence>
<feature type="domain" description="Novel STAND NTPase 5" evidence="1">
    <location>
        <begin position="1"/>
        <end position="86"/>
    </location>
</feature>
<dbReference type="KEGG" id="daur:Daura_00420"/>
<dbReference type="Proteomes" id="UP001058003">
    <property type="component" value="Chromosome"/>
</dbReference>
<dbReference type="OrthoDB" id="9784378at2"/>
<dbReference type="Pfam" id="PF25199">
    <property type="entry name" value="nSTAND_NTPase5"/>
    <property type="match status" value="1"/>
</dbReference>
<dbReference type="InterPro" id="IPR057574">
    <property type="entry name" value="nSTAND_NTPase5_dom"/>
</dbReference>
<dbReference type="EMBL" id="CP073767">
    <property type="protein sequence ID" value="UWZ54800.1"/>
    <property type="molecule type" value="Genomic_DNA"/>
</dbReference>
<keyword evidence="3" id="KW-1185">Reference proteome</keyword>